<keyword evidence="1" id="KW-0175">Coiled coil</keyword>
<keyword evidence="5" id="KW-1185">Reference proteome</keyword>
<keyword evidence="3" id="KW-0812">Transmembrane</keyword>
<dbReference type="RefSeq" id="WP_283444107.1">
    <property type="nucleotide sequence ID" value="NZ_FXUL01000018.1"/>
</dbReference>
<feature type="transmembrane region" description="Helical" evidence="3">
    <location>
        <begin position="20"/>
        <end position="41"/>
    </location>
</feature>
<evidence type="ECO:0000313" key="5">
    <source>
        <dbReference type="Proteomes" id="UP001158049"/>
    </source>
</evidence>
<protein>
    <submittedName>
        <fullName evidence="4">Conjugal transfer pilus assembly protein TraB</fullName>
    </submittedName>
</protein>
<reference evidence="4 5" key="1">
    <citation type="submission" date="2017-05" db="EMBL/GenBank/DDBJ databases">
        <authorList>
            <person name="Varghese N."/>
            <person name="Submissions S."/>
        </authorList>
    </citation>
    <scope>NUCLEOTIDE SEQUENCE [LARGE SCALE GENOMIC DNA]</scope>
    <source>
        <strain evidence="4 5">DSM 26001</strain>
    </source>
</reference>
<gene>
    <name evidence="4" type="ORF">SAMN06295970_11855</name>
</gene>
<feature type="region of interest" description="Disordered" evidence="2">
    <location>
        <begin position="135"/>
        <end position="185"/>
    </location>
</feature>
<dbReference type="EMBL" id="FXUL01000018">
    <property type="protein sequence ID" value="SMP72523.1"/>
    <property type="molecule type" value="Genomic_DNA"/>
</dbReference>
<evidence type="ECO:0000256" key="3">
    <source>
        <dbReference type="SAM" id="Phobius"/>
    </source>
</evidence>
<organism evidence="4 5">
    <name type="scientific">Noviherbaspirillum suwonense</name>
    <dbReference type="NCBI Taxonomy" id="1224511"/>
    <lineage>
        <taxon>Bacteria</taxon>
        <taxon>Pseudomonadati</taxon>
        <taxon>Pseudomonadota</taxon>
        <taxon>Betaproteobacteria</taxon>
        <taxon>Burkholderiales</taxon>
        <taxon>Oxalobacteraceae</taxon>
        <taxon>Noviherbaspirillum</taxon>
    </lineage>
</organism>
<keyword evidence="3" id="KW-0472">Membrane</keyword>
<feature type="coiled-coil region" evidence="1">
    <location>
        <begin position="83"/>
        <end position="110"/>
    </location>
</feature>
<sequence>MATFGEQFKKKWDNTPPAARAVTAIVLVLGTLMIGASLVMGPAKAQPQKRMVAASETNLLLPKGKDKTVEKVAAESASNGQEIDKVKAELAKEKADNQAMLQRLEASEKSRTTSSVDSEVVQELIALKKRLDEVEKNKGTGPGPKLSDPVPTGAAGLANPVLDGATAAAGDAPRSDDGPKLRVIGGDKPAAVKESKKAAKVYAYMPAGSMVEAVLMNGMDAPTSAVSQKNPVPAVMRVKSDAILPNHFTHDIKECFVLVSGFGVMSSERAQLRTETYSCIRENGQVLEGKLDGYVVGEDGRVGARGRLVSKQGSLIAKSLAAGVLSGIGQAITPTNVPQLNLNPSSMVQTQTTDASTVAQTGVARGLSDASKAAAHFYLEIAREMTPVVEIDAGRKLTIVLIKGVEFK</sequence>
<dbReference type="InterPro" id="IPR005498">
    <property type="entry name" value="T4SS_VirB10/TraB/TrbI"/>
</dbReference>
<comment type="caution">
    <text evidence="4">The sequence shown here is derived from an EMBL/GenBank/DDBJ whole genome shotgun (WGS) entry which is preliminary data.</text>
</comment>
<evidence type="ECO:0000256" key="2">
    <source>
        <dbReference type="SAM" id="MobiDB-lite"/>
    </source>
</evidence>
<evidence type="ECO:0000313" key="4">
    <source>
        <dbReference type="EMBL" id="SMP72523.1"/>
    </source>
</evidence>
<evidence type="ECO:0000256" key="1">
    <source>
        <dbReference type="SAM" id="Coils"/>
    </source>
</evidence>
<name>A0ABY1QLT9_9BURK</name>
<accession>A0ABY1QLT9</accession>
<keyword evidence="3" id="KW-1133">Transmembrane helix</keyword>
<dbReference type="Proteomes" id="UP001158049">
    <property type="component" value="Unassembled WGS sequence"/>
</dbReference>
<dbReference type="Pfam" id="PF03743">
    <property type="entry name" value="TrbI"/>
    <property type="match status" value="1"/>
</dbReference>
<dbReference type="CDD" id="cd16430">
    <property type="entry name" value="TraB"/>
    <property type="match status" value="1"/>
</dbReference>
<proteinExistence type="predicted"/>